<protein>
    <submittedName>
        <fullName evidence="1">Uncharacterized protein</fullName>
    </submittedName>
</protein>
<keyword evidence="2" id="KW-1185">Reference proteome</keyword>
<gene>
    <name evidence="1" type="ORF">H9L16_11240</name>
</gene>
<accession>A0A7G9SN21</accession>
<name>A0A7G9SN21_9GAMM</name>
<evidence type="ECO:0000313" key="1">
    <source>
        <dbReference type="EMBL" id="QNN69246.1"/>
    </source>
</evidence>
<sequence length="396" mass="44268">MAVVIALSLFAGWRVFGSMQAQRHALADPERALGWRACDPQALLGLALRQLDQDDLAGAKGSANRLLACEPVEGRAFRVLGEVAHRQRQPALALQMHLLAARRAPRDIPARAWLAQHYLQKRDFATALMHIDFVLRTTPERTRGINRILKQLAPLVQDDAFADALAEVLLGDPPWRSQMLRLAGGFPDANSRIMQTLRLRGDLSQEEYAMWLDGLIAQGRWGEAYARWASDAVAPGAGLPLLYNGDFRHPPSDAGFDWRFKVVQGVSLQFSSDTNAQDGMAQFQFLGRPIQDVGLHHPLFLFPGRYRLGMRIRARNLHSGMGLQWRIECQGRAGVLADGEPLDGSFEWRESSVEFTVPPAKCPGQVLRLIKPADRTQRVEGMLWVDDVSIRQFELS</sequence>
<dbReference type="SUPFAM" id="SSF48452">
    <property type="entry name" value="TPR-like"/>
    <property type="match status" value="1"/>
</dbReference>
<dbReference type="Gene3D" id="2.60.120.260">
    <property type="entry name" value="Galactose-binding domain-like"/>
    <property type="match status" value="1"/>
</dbReference>
<dbReference type="AlphaFoldDB" id="A0A7G9SN21"/>
<reference evidence="1 2" key="1">
    <citation type="submission" date="2020-08" db="EMBL/GenBank/DDBJ databases">
        <title>Genome sequence of Thermomonas carbonis KCTC 42013T.</title>
        <authorList>
            <person name="Hyun D.-W."/>
            <person name="Bae J.-W."/>
        </authorList>
    </citation>
    <scope>NUCLEOTIDE SEQUENCE [LARGE SCALE GENOMIC DNA]</scope>
    <source>
        <strain evidence="1 2">KCTC 42013</strain>
    </source>
</reference>
<organism evidence="1 2">
    <name type="scientific">Thermomonas carbonis</name>
    <dbReference type="NCBI Taxonomy" id="1463158"/>
    <lineage>
        <taxon>Bacteria</taxon>
        <taxon>Pseudomonadati</taxon>
        <taxon>Pseudomonadota</taxon>
        <taxon>Gammaproteobacteria</taxon>
        <taxon>Lysobacterales</taxon>
        <taxon>Lysobacteraceae</taxon>
        <taxon>Thermomonas</taxon>
    </lineage>
</organism>
<dbReference type="KEGG" id="tcn:H9L16_11240"/>
<dbReference type="Gene3D" id="1.25.40.10">
    <property type="entry name" value="Tetratricopeptide repeat domain"/>
    <property type="match status" value="1"/>
</dbReference>
<dbReference type="EMBL" id="CP060719">
    <property type="protein sequence ID" value="QNN69246.1"/>
    <property type="molecule type" value="Genomic_DNA"/>
</dbReference>
<proteinExistence type="predicted"/>
<dbReference type="InterPro" id="IPR011990">
    <property type="entry name" value="TPR-like_helical_dom_sf"/>
</dbReference>
<dbReference type="RefSeq" id="WP_187551769.1">
    <property type="nucleotide sequence ID" value="NZ_BMZL01000002.1"/>
</dbReference>
<dbReference type="Proteomes" id="UP000515804">
    <property type="component" value="Chromosome"/>
</dbReference>
<evidence type="ECO:0000313" key="2">
    <source>
        <dbReference type="Proteomes" id="UP000515804"/>
    </source>
</evidence>